<dbReference type="Gene3D" id="3.40.50.1000">
    <property type="entry name" value="HAD superfamily/HAD-like"/>
    <property type="match status" value="1"/>
</dbReference>
<dbReference type="GO" id="GO:0005507">
    <property type="term" value="F:copper ion binding"/>
    <property type="evidence" value="ECO:0007669"/>
    <property type="project" value="TreeGrafter"/>
</dbReference>
<dbReference type="RefSeq" id="WP_120354029.1">
    <property type="nucleotide sequence ID" value="NZ_RAQO01000004.1"/>
</dbReference>
<evidence type="ECO:0000256" key="9">
    <source>
        <dbReference type="ARBA" id="ARBA00022840"/>
    </source>
</evidence>
<dbReference type="GO" id="GO:0016887">
    <property type="term" value="F:ATP hydrolysis activity"/>
    <property type="evidence" value="ECO:0007669"/>
    <property type="project" value="InterPro"/>
</dbReference>
<dbReference type="InterPro" id="IPR027256">
    <property type="entry name" value="P-typ_ATPase_IB"/>
</dbReference>
<evidence type="ECO:0000259" key="16">
    <source>
        <dbReference type="PROSITE" id="PS50846"/>
    </source>
</evidence>
<dbReference type="InterPro" id="IPR023298">
    <property type="entry name" value="ATPase_P-typ_TM_dom_sf"/>
</dbReference>
<feature type="transmembrane region" description="Helical" evidence="15">
    <location>
        <begin position="456"/>
        <end position="480"/>
    </location>
</feature>
<keyword evidence="12 15" id="KW-1133">Transmembrane helix</keyword>
<dbReference type="InterPro" id="IPR036412">
    <property type="entry name" value="HAD-like_sf"/>
</dbReference>
<dbReference type="AlphaFoldDB" id="A0A420EH36"/>
<comment type="subcellular location">
    <subcellularLocation>
        <location evidence="1">Cell membrane</location>
        <topology evidence="1">Multi-pass membrane protein</topology>
    </subcellularLocation>
</comment>
<keyword evidence="7 15" id="KW-0479">Metal-binding</keyword>
<dbReference type="InterPro" id="IPR059000">
    <property type="entry name" value="ATPase_P-type_domA"/>
</dbReference>
<dbReference type="FunFam" id="2.70.150.10:FF:000002">
    <property type="entry name" value="Copper-transporting ATPase 1, putative"/>
    <property type="match status" value="1"/>
</dbReference>
<dbReference type="GO" id="GO:0043682">
    <property type="term" value="F:P-type divalent copper transporter activity"/>
    <property type="evidence" value="ECO:0007669"/>
    <property type="project" value="TreeGrafter"/>
</dbReference>
<evidence type="ECO:0000256" key="5">
    <source>
        <dbReference type="ARBA" id="ARBA00022553"/>
    </source>
</evidence>
<dbReference type="InterPro" id="IPR036163">
    <property type="entry name" value="HMA_dom_sf"/>
</dbReference>
<keyword evidence="6 15" id="KW-0812">Transmembrane</keyword>
<evidence type="ECO:0000256" key="10">
    <source>
        <dbReference type="ARBA" id="ARBA00022842"/>
    </source>
</evidence>
<dbReference type="Gene3D" id="2.70.150.10">
    <property type="entry name" value="Calcium-transporting ATPase, cytoplasmic transduction domain A"/>
    <property type="match status" value="1"/>
</dbReference>
<comment type="similarity">
    <text evidence="2 15">Belongs to the cation transport ATPase (P-type) (TC 3.A.3) family. Type IB subfamily.</text>
</comment>
<evidence type="ECO:0000256" key="12">
    <source>
        <dbReference type="ARBA" id="ARBA00022989"/>
    </source>
</evidence>
<dbReference type="InterPro" id="IPR021993">
    <property type="entry name" value="ATPase-cat-bd"/>
</dbReference>
<gene>
    <name evidence="17" type="primary">cadA</name>
    <name evidence="17" type="ORF">DBZ36_06125</name>
</gene>
<dbReference type="NCBIfam" id="TIGR01525">
    <property type="entry name" value="ATPase-IB_hvy"/>
    <property type="match status" value="1"/>
</dbReference>
<dbReference type="Pfam" id="PF00702">
    <property type="entry name" value="Hydrolase"/>
    <property type="match status" value="1"/>
</dbReference>
<dbReference type="InterPro" id="IPR008250">
    <property type="entry name" value="ATPase_P-typ_transduc_dom_A_sf"/>
</dbReference>
<keyword evidence="17" id="KW-0378">Hydrolase</keyword>
<dbReference type="Pfam" id="PF00122">
    <property type="entry name" value="E1-E2_ATPase"/>
    <property type="match status" value="1"/>
</dbReference>
<evidence type="ECO:0000256" key="1">
    <source>
        <dbReference type="ARBA" id="ARBA00004651"/>
    </source>
</evidence>
<evidence type="ECO:0000313" key="17">
    <source>
        <dbReference type="EMBL" id="RKF20025.1"/>
    </source>
</evidence>
<dbReference type="Proteomes" id="UP000286482">
    <property type="component" value="Unassembled WGS sequence"/>
</dbReference>
<organism evidence="17 18">
    <name type="scientific">Alginatibacterium sediminis</name>
    <dbReference type="NCBI Taxonomy" id="2164068"/>
    <lineage>
        <taxon>Bacteria</taxon>
        <taxon>Pseudomonadati</taxon>
        <taxon>Pseudomonadota</taxon>
        <taxon>Gammaproteobacteria</taxon>
        <taxon>Alteromonadales</taxon>
        <taxon>Alteromonadaceae</taxon>
        <taxon>Alginatibacterium</taxon>
    </lineage>
</organism>
<dbReference type="PROSITE" id="PS50846">
    <property type="entry name" value="HMA_2"/>
    <property type="match status" value="1"/>
</dbReference>
<keyword evidence="5" id="KW-0597">Phosphoprotein</keyword>
<keyword evidence="14 15" id="KW-0472">Membrane</keyword>
<evidence type="ECO:0000256" key="2">
    <source>
        <dbReference type="ARBA" id="ARBA00006024"/>
    </source>
</evidence>
<evidence type="ECO:0000256" key="8">
    <source>
        <dbReference type="ARBA" id="ARBA00022741"/>
    </source>
</evidence>
<comment type="caution">
    <text evidence="17">The sequence shown here is derived from an EMBL/GenBank/DDBJ whole genome shotgun (WGS) entry which is preliminary data.</text>
</comment>
<feature type="transmembrane region" description="Helical" evidence="15">
    <location>
        <begin position="252"/>
        <end position="270"/>
    </location>
</feature>
<accession>A0A420EH36</accession>
<keyword evidence="11" id="KW-1278">Translocase</keyword>
<evidence type="ECO:0000256" key="4">
    <source>
        <dbReference type="ARBA" id="ARBA00022475"/>
    </source>
</evidence>
<feature type="transmembrane region" description="Helical" evidence="15">
    <location>
        <begin position="183"/>
        <end position="201"/>
    </location>
</feature>
<dbReference type="InterPro" id="IPR023299">
    <property type="entry name" value="ATPase_P-typ_cyto_dom_N"/>
</dbReference>
<evidence type="ECO:0000256" key="6">
    <source>
        <dbReference type="ARBA" id="ARBA00022692"/>
    </source>
</evidence>
<feature type="transmembrane region" description="Helical" evidence="15">
    <location>
        <begin position="755"/>
        <end position="772"/>
    </location>
</feature>
<evidence type="ECO:0000256" key="15">
    <source>
        <dbReference type="RuleBase" id="RU362081"/>
    </source>
</evidence>
<dbReference type="NCBIfam" id="TIGR01511">
    <property type="entry name" value="ATPase-IB1_Cu"/>
    <property type="match status" value="1"/>
</dbReference>
<dbReference type="EMBL" id="RAQO01000004">
    <property type="protein sequence ID" value="RKF20025.1"/>
    <property type="molecule type" value="Genomic_DNA"/>
</dbReference>
<dbReference type="PRINTS" id="PR00119">
    <property type="entry name" value="CATATPASE"/>
</dbReference>
<dbReference type="SUPFAM" id="SSF81653">
    <property type="entry name" value="Calcium ATPase, transduction domain A"/>
    <property type="match status" value="1"/>
</dbReference>
<keyword evidence="3" id="KW-0813">Transport</keyword>
<dbReference type="InterPro" id="IPR023214">
    <property type="entry name" value="HAD_sf"/>
</dbReference>
<dbReference type="GO" id="GO:0005886">
    <property type="term" value="C:plasma membrane"/>
    <property type="evidence" value="ECO:0007669"/>
    <property type="project" value="UniProtKB-SubCell"/>
</dbReference>
<dbReference type="EC" id="3.6.3.3" evidence="17"/>
<dbReference type="CDD" id="cd00371">
    <property type="entry name" value="HMA"/>
    <property type="match status" value="1"/>
</dbReference>
<keyword evidence="8 15" id="KW-0547">Nucleotide-binding</keyword>
<dbReference type="PROSITE" id="PS01047">
    <property type="entry name" value="HMA_1"/>
    <property type="match status" value="1"/>
</dbReference>
<dbReference type="SUPFAM" id="SSF81665">
    <property type="entry name" value="Calcium ATPase, transmembrane domain M"/>
    <property type="match status" value="1"/>
</dbReference>
<dbReference type="CDD" id="cd02079">
    <property type="entry name" value="P-type_ATPase_HM"/>
    <property type="match status" value="1"/>
</dbReference>
<proteinExistence type="inferred from homology"/>
<dbReference type="Pfam" id="PF00403">
    <property type="entry name" value="HMA"/>
    <property type="match status" value="1"/>
</dbReference>
<protein>
    <submittedName>
        <fullName evidence="17">Cadmium-translocating P-type ATPase</fullName>
        <ecNumber evidence="17">3.6.3.3</ecNumber>
    </submittedName>
</protein>
<name>A0A420EH36_9ALTE</name>
<dbReference type="SUPFAM" id="SSF56784">
    <property type="entry name" value="HAD-like"/>
    <property type="match status" value="1"/>
</dbReference>
<dbReference type="OrthoDB" id="9814270at2"/>
<feature type="domain" description="HMA" evidence="16">
    <location>
        <begin position="95"/>
        <end position="161"/>
    </location>
</feature>
<evidence type="ECO:0000256" key="7">
    <source>
        <dbReference type="ARBA" id="ARBA00022723"/>
    </source>
</evidence>
<dbReference type="InterPro" id="IPR006121">
    <property type="entry name" value="HMA_dom"/>
</dbReference>
<keyword evidence="18" id="KW-1185">Reference proteome</keyword>
<evidence type="ECO:0000256" key="14">
    <source>
        <dbReference type="ARBA" id="ARBA00023136"/>
    </source>
</evidence>
<feature type="transmembrane region" description="Helical" evidence="15">
    <location>
        <begin position="213"/>
        <end position="232"/>
    </location>
</feature>
<evidence type="ECO:0000256" key="11">
    <source>
        <dbReference type="ARBA" id="ARBA00022967"/>
    </source>
</evidence>
<dbReference type="Gene3D" id="3.40.1110.10">
    <property type="entry name" value="Calcium-transporting ATPase, cytoplasmic domain N"/>
    <property type="match status" value="1"/>
</dbReference>
<dbReference type="NCBIfam" id="TIGR01494">
    <property type="entry name" value="ATPase_P-type"/>
    <property type="match status" value="1"/>
</dbReference>
<keyword evidence="9 15" id="KW-0067">ATP-binding</keyword>
<keyword evidence="4 15" id="KW-1003">Cell membrane</keyword>
<keyword evidence="13" id="KW-0406">Ion transport</keyword>
<dbReference type="NCBIfam" id="TIGR01512">
    <property type="entry name" value="ATPase-IB2_Cd"/>
    <property type="match status" value="1"/>
</dbReference>
<dbReference type="PROSITE" id="PS00154">
    <property type="entry name" value="ATPASE_E1_E2"/>
    <property type="match status" value="1"/>
</dbReference>
<evidence type="ECO:0000313" key="18">
    <source>
        <dbReference type="Proteomes" id="UP000286482"/>
    </source>
</evidence>
<dbReference type="InterPro" id="IPR018303">
    <property type="entry name" value="ATPase_P-typ_P_site"/>
</dbReference>
<reference evidence="17 18" key="1">
    <citation type="submission" date="2018-09" db="EMBL/GenBank/DDBJ databases">
        <authorList>
            <person name="Wang Z."/>
        </authorList>
    </citation>
    <scope>NUCLEOTIDE SEQUENCE [LARGE SCALE GENOMIC DNA]</scope>
    <source>
        <strain evidence="17 18">ALS 81</strain>
    </source>
</reference>
<dbReference type="PANTHER" id="PTHR43520">
    <property type="entry name" value="ATP7, ISOFORM B"/>
    <property type="match status" value="1"/>
</dbReference>
<dbReference type="PROSITE" id="PS01229">
    <property type="entry name" value="COF_2"/>
    <property type="match status" value="1"/>
</dbReference>
<feature type="transmembrane region" description="Helical" evidence="15">
    <location>
        <begin position="276"/>
        <end position="294"/>
    </location>
</feature>
<dbReference type="PANTHER" id="PTHR43520:SF5">
    <property type="entry name" value="CATION-TRANSPORTING P-TYPE ATPASE-RELATED"/>
    <property type="match status" value="1"/>
</dbReference>
<dbReference type="InterPro" id="IPR017969">
    <property type="entry name" value="Heavy-metal-associated_CS"/>
</dbReference>
<feature type="transmembrane region" description="Helical" evidence="15">
    <location>
        <begin position="432"/>
        <end position="450"/>
    </location>
</feature>
<keyword evidence="10" id="KW-0460">Magnesium</keyword>
<evidence type="ECO:0000256" key="13">
    <source>
        <dbReference type="ARBA" id="ARBA00023065"/>
    </source>
</evidence>
<dbReference type="GO" id="GO:0055070">
    <property type="term" value="P:copper ion homeostasis"/>
    <property type="evidence" value="ECO:0007669"/>
    <property type="project" value="TreeGrafter"/>
</dbReference>
<evidence type="ECO:0000256" key="3">
    <source>
        <dbReference type="ARBA" id="ARBA00022448"/>
    </source>
</evidence>
<dbReference type="InterPro" id="IPR001757">
    <property type="entry name" value="P_typ_ATPase"/>
</dbReference>
<dbReference type="SUPFAM" id="SSF55008">
    <property type="entry name" value="HMA, heavy metal-associated domain"/>
    <property type="match status" value="1"/>
</dbReference>
<dbReference type="GO" id="GO:0005524">
    <property type="term" value="F:ATP binding"/>
    <property type="evidence" value="ECO:0007669"/>
    <property type="project" value="UniProtKB-UniRule"/>
</dbReference>
<sequence length="801" mass="87882">MASNSSISCYHCGEDVPKNLNLEVQILGQKRPMCCQGCFAVANTIIESGLSDYYKHRTAIGPSGAQLVPEELEKLTQYDNLDIQAEFVADSGEYKEVLLCVEGIACAACAWLIEKQIGNQDGVLRLNVNSTTQRANLHWDPTKLELSQILQDFQNLGYQALPFQTDQQEAFYKKTYRQHLTRLGVAGLATMQVMMFAFALYGDFFGEMDAQFIGYFRWVSLLMATPVLLYSAQPFYVSAYRALRSGSLNMDLPVSIALLGAYSASLYATVQGHGEVYFESVSMFTFLLLLGRLLELRARRKASESSTNLLKLIPKVANRLDTSGNIEVIACKLLKVGDIVRVRLGETVSADGIIKEGHCSIDESMLNGESLPLPKTVGDQVFAGSINHGQSIDIQVVAAQQQTFIAQILRLQEQAHNDKASVASLADTVSRYFVAGLLVIASLCYGYWSIYSPDDAFWITLAVLVATCPCALSLATPAALTIATQRLSKHGVLVKTPHVLESLAALNTIVSDKTGTLTLGQLELCCDHSLSSQDLKHLSIACSMEARSLHPIALAFTKASKQYQLSAIKFDSISEHSGQGLQAYLDNDEYRLGSAHFCHVRPSPRDTMIEIVLCCNGTLLGRYYFKDQLKQDAIEFSQYLKQRNIELQMLSGDTSSQVFSYAKLLDISVVKAGAMPKQKLEYVNELQLKNHKLMMLGDGVNDGPVLSAANLSMAMSHGTDLAKTSADSILLGDRLMPIAKAIETSIFCKKIIRQNMTWAIGYNVLILPLAATGNITPYIAALGMSLSSLIVLSNSLRLNKH</sequence>
<dbReference type="Gene3D" id="3.30.70.100">
    <property type="match status" value="1"/>
</dbReference>
<dbReference type="Pfam" id="PF12156">
    <property type="entry name" value="ATPase-cat_bd"/>
    <property type="match status" value="1"/>
</dbReference>